<dbReference type="STRING" id="994573.T472_0204605"/>
<evidence type="ECO:0000313" key="3">
    <source>
        <dbReference type="Proteomes" id="UP000017747"/>
    </source>
</evidence>
<reference evidence="2 3" key="1">
    <citation type="journal article" date="2014" name="Genome Announc.">
        <title>Genome Sequence of Youngiibacter fragilis, the Type Strain of the Genus Youngiibacter.</title>
        <authorList>
            <person name="Wawrik C.B."/>
            <person name="Callaghan A.V."/>
            <person name="Stamps B.W."/>
            <person name="Wawrik B."/>
        </authorList>
    </citation>
    <scope>NUCLEOTIDE SEQUENCE [LARGE SCALE GENOMIC DNA]</scope>
    <source>
        <strain evidence="2 3">232.1</strain>
    </source>
</reference>
<dbReference type="NCBIfam" id="TIGR04370">
    <property type="entry name" value="glyco_rpt_poly"/>
    <property type="match status" value="1"/>
</dbReference>
<dbReference type="OrthoDB" id="1864195at2"/>
<protein>
    <recommendedName>
        <fullName evidence="4">Oligosaccharide repeat unit polymerase</fullName>
    </recommendedName>
</protein>
<keyword evidence="1" id="KW-0472">Membrane</keyword>
<keyword evidence="3" id="KW-1185">Reference proteome</keyword>
<evidence type="ECO:0000313" key="2">
    <source>
        <dbReference type="EMBL" id="ETA81773.1"/>
    </source>
</evidence>
<keyword evidence="1" id="KW-1133">Transmembrane helix</keyword>
<proteinExistence type="predicted"/>
<feature type="transmembrane region" description="Helical" evidence="1">
    <location>
        <begin position="99"/>
        <end position="117"/>
    </location>
</feature>
<gene>
    <name evidence="2" type="ORF">T472_0204605</name>
</gene>
<keyword evidence="1" id="KW-0812">Transmembrane</keyword>
<feature type="transmembrane region" description="Helical" evidence="1">
    <location>
        <begin position="239"/>
        <end position="257"/>
    </location>
</feature>
<organism evidence="2 3">
    <name type="scientific">Youngiibacter fragilis 232.1</name>
    <dbReference type="NCBI Taxonomy" id="994573"/>
    <lineage>
        <taxon>Bacteria</taxon>
        <taxon>Bacillati</taxon>
        <taxon>Bacillota</taxon>
        <taxon>Clostridia</taxon>
        <taxon>Eubacteriales</taxon>
        <taxon>Clostridiaceae</taxon>
        <taxon>Youngiibacter</taxon>
    </lineage>
</organism>
<feature type="transmembrane region" description="Helical" evidence="1">
    <location>
        <begin position="187"/>
        <end position="203"/>
    </location>
</feature>
<dbReference type="Proteomes" id="UP000017747">
    <property type="component" value="Unassembled WGS sequence"/>
</dbReference>
<feature type="transmembrane region" description="Helical" evidence="1">
    <location>
        <begin position="347"/>
        <end position="367"/>
    </location>
</feature>
<evidence type="ECO:0000256" key="1">
    <source>
        <dbReference type="SAM" id="Phobius"/>
    </source>
</evidence>
<dbReference type="EMBL" id="AXUN02000067">
    <property type="protein sequence ID" value="ETA81773.1"/>
    <property type="molecule type" value="Genomic_DNA"/>
</dbReference>
<evidence type="ECO:0008006" key="4">
    <source>
        <dbReference type="Google" id="ProtNLM"/>
    </source>
</evidence>
<feature type="transmembrane region" description="Helical" evidence="1">
    <location>
        <begin position="376"/>
        <end position="393"/>
    </location>
</feature>
<feature type="transmembrane region" description="Helical" evidence="1">
    <location>
        <begin position="163"/>
        <end position="180"/>
    </location>
</feature>
<comment type="caution">
    <text evidence="2">The sequence shown here is derived from an EMBL/GenBank/DDBJ whole genome shotgun (WGS) entry which is preliminary data.</text>
</comment>
<feature type="transmembrane region" description="Helical" evidence="1">
    <location>
        <begin position="209"/>
        <end position="227"/>
    </location>
</feature>
<dbReference type="eggNOG" id="ENOG5032F20">
    <property type="taxonomic scope" value="Bacteria"/>
</dbReference>
<feature type="transmembrane region" description="Helical" evidence="1">
    <location>
        <begin position="56"/>
        <end position="79"/>
    </location>
</feature>
<feature type="transmembrane region" description="Helical" evidence="1">
    <location>
        <begin position="399"/>
        <end position="419"/>
    </location>
</feature>
<dbReference type="AlphaFoldDB" id="V7I7B6"/>
<accession>V7I7B6</accession>
<sequence length="441" mass="51221">MIYILFVSLLVMLIISFFINKFDLLSPWLISISVFIISLLFVILNKDNWDISLSPYTVLIIIIAVLSIGIGETFARFVFRDTSPTLIPKAQNRMKIPRLINFFVYMFSVVVLIWYYLRMREIAGIVGYSSGQQLLIQYARLGILQYGISVGPVLAVATFLLRALSYVYTFIFLYNFYMFNKSRIKSEVYYLLPSIMYLVQYSLSGSRGAIIEYFTYVIILIGIFLIKTKKSNIETNKRIAKYAVLGLLVFFIVFIFLGNLKGWKGADVKSLLSIYTGGSILAFDNYLNLPKVPNEYFAEETLVGVNNLLSRIGIYEREFSRVLEFTVIDGKITTNIYTSIRRYIQDFGVFGMIIVQIIIGFFFGALYSKIKKSKRFNYVVIFYSILFMSVIYQSIDEQFLTTFLSTTQIFTVLFTYTFYRMLIRPKLRKEYLQYSNMTSKD</sequence>
<name>V7I7B6_9CLOT</name>
<feature type="transmembrane region" description="Helical" evidence="1">
    <location>
        <begin position="28"/>
        <end position="44"/>
    </location>
</feature>